<dbReference type="EMBL" id="JACIFE010000013">
    <property type="protein sequence ID" value="MBB4076852.1"/>
    <property type="molecule type" value="Genomic_DNA"/>
</dbReference>
<name>A0A840DZC6_9HYPH</name>
<sequence>MRKSHPHPSTPSSSEALYAAVNKQPKRGNQRILSPEEVQAESSRHPTSADQVVYTDIRKREYNAQRFQQQEDPPYNTPRPSTRNYDIPSPRPLETVYAPQRPQGNPYDSPGRMPGNGQRANKLANPYEVVDLATGEREVQQRENSLYDLPSGSTQDLRSNPQNPEQHLYAELEFGTNRGHSPQKPLESVYATVGATVQDRQGFQQQVNPLYDGIGRATTPPPRTTKDLVTTKLLQHVDIQYGVREIQERCKIVYGKEHALNEPLAKIIDNPRNAEQVLWDLAENPEGPGKLAGSKILGVKSPDRKAAEDEFRHLCSALEKHIYQTQKLYKAFTREHTRDQKQEGPERNTEHSHHHSQHHRHAKGRSQESPEHSPQQRKHESSKGMAYAM</sequence>
<accession>A0A840DZC6</accession>
<evidence type="ECO:0000313" key="3">
    <source>
        <dbReference type="Proteomes" id="UP000585970"/>
    </source>
</evidence>
<organism evidence="2 3">
    <name type="scientific">Bartonella fuyuanensis</name>
    <dbReference type="NCBI Taxonomy" id="1460968"/>
    <lineage>
        <taxon>Bacteria</taxon>
        <taxon>Pseudomonadati</taxon>
        <taxon>Pseudomonadota</taxon>
        <taxon>Alphaproteobacteria</taxon>
        <taxon>Hyphomicrobiales</taxon>
        <taxon>Bartonellaceae</taxon>
        <taxon>Bartonella</taxon>
    </lineage>
</organism>
<comment type="caution">
    <text evidence="2">The sequence shown here is derived from an EMBL/GenBank/DDBJ whole genome shotgun (WGS) entry which is preliminary data.</text>
</comment>
<feature type="compositionally biased region" description="Basic residues" evidence="1">
    <location>
        <begin position="352"/>
        <end position="364"/>
    </location>
</feature>
<keyword evidence="3" id="KW-1185">Reference proteome</keyword>
<dbReference type="NCBIfam" id="NF033856">
    <property type="entry name" value="T4SS_effec_BID"/>
    <property type="match status" value="1"/>
</dbReference>
<dbReference type="AlphaFoldDB" id="A0A840DZC6"/>
<evidence type="ECO:0000256" key="1">
    <source>
        <dbReference type="SAM" id="MobiDB-lite"/>
    </source>
</evidence>
<feature type="compositionally biased region" description="Basic and acidic residues" evidence="1">
    <location>
        <begin position="335"/>
        <end position="351"/>
    </location>
</feature>
<gene>
    <name evidence="2" type="ORF">GGR08_001163</name>
</gene>
<protein>
    <submittedName>
        <fullName evidence="2">Uncharacterized protein</fullName>
    </submittedName>
</protein>
<dbReference type="Proteomes" id="UP000585970">
    <property type="component" value="Unassembled WGS sequence"/>
</dbReference>
<proteinExistence type="predicted"/>
<evidence type="ECO:0000313" key="2">
    <source>
        <dbReference type="EMBL" id="MBB4076852.1"/>
    </source>
</evidence>
<reference evidence="2 3" key="1">
    <citation type="submission" date="2020-08" db="EMBL/GenBank/DDBJ databases">
        <title>Genomic Encyclopedia of Type Strains, Phase IV (KMG-IV): sequencing the most valuable type-strain genomes for metagenomic binning, comparative biology and taxonomic classification.</title>
        <authorList>
            <person name="Goeker M."/>
        </authorList>
    </citation>
    <scope>NUCLEOTIDE SEQUENCE [LARGE SCALE GENOMIC DNA]</scope>
    <source>
        <strain evidence="2 3">DSM 100694</strain>
    </source>
</reference>
<dbReference type="RefSeq" id="WP_183194366.1">
    <property type="nucleotide sequence ID" value="NZ_JACIFE010000013.1"/>
</dbReference>
<feature type="region of interest" description="Disordered" evidence="1">
    <location>
        <begin position="1"/>
        <end position="117"/>
    </location>
</feature>
<feature type="region of interest" description="Disordered" evidence="1">
    <location>
        <begin position="335"/>
        <end position="389"/>
    </location>
</feature>